<evidence type="ECO:0000313" key="7">
    <source>
        <dbReference type="EMBL" id="VAV94037.1"/>
    </source>
</evidence>
<dbReference type="AlphaFoldDB" id="A0A3B0RPL4"/>
<keyword evidence="3" id="KW-0663">Pyridoxal phosphate</keyword>
<dbReference type="InterPro" id="IPR051166">
    <property type="entry name" value="Threonine_Synthase"/>
</dbReference>
<dbReference type="Gene3D" id="3.40.50.1100">
    <property type="match status" value="2"/>
</dbReference>
<dbReference type="Pfam" id="PF14821">
    <property type="entry name" value="Thr_synth_N"/>
    <property type="match status" value="1"/>
</dbReference>
<dbReference type="InterPro" id="IPR037158">
    <property type="entry name" value="Thr_synth_N_sf"/>
</dbReference>
<reference evidence="7" key="1">
    <citation type="submission" date="2018-06" db="EMBL/GenBank/DDBJ databases">
        <authorList>
            <person name="Zhirakovskaya E."/>
        </authorList>
    </citation>
    <scope>NUCLEOTIDE SEQUENCE</scope>
</reference>
<accession>A0A3B0RPL4</accession>
<dbReference type="CDD" id="cd01560">
    <property type="entry name" value="Thr-synth_2"/>
    <property type="match status" value="1"/>
</dbReference>
<feature type="domain" description="Threonine synthase N-terminal" evidence="6">
    <location>
        <begin position="2"/>
        <end position="78"/>
    </location>
</feature>
<dbReference type="InterPro" id="IPR029144">
    <property type="entry name" value="Thr_synth_N"/>
</dbReference>
<evidence type="ECO:0000259" key="5">
    <source>
        <dbReference type="Pfam" id="PF00291"/>
    </source>
</evidence>
<comment type="cofactor">
    <cofactor evidence="1">
        <name>pyridoxal 5'-phosphate</name>
        <dbReference type="ChEBI" id="CHEBI:597326"/>
    </cofactor>
</comment>
<dbReference type="Gene3D" id="3.90.1380.10">
    <property type="entry name" value="Threonine synthase, N-terminal domain"/>
    <property type="match status" value="1"/>
</dbReference>
<dbReference type="Pfam" id="PF00291">
    <property type="entry name" value="PALP"/>
    <property type="match status" value="1"/>
</dbReference>
<name>A0A3B0RPL4_9ZZZZ</name>
<dbReference type="GO" id="GO:0004795">
    <property type="term" value="F:threonine synthase activity"/>
    <property type="evidence" value="ECO:0007669"/>
    <property type="project" value="UniProtKB-EC"/>
</dbReference>
<evidence type="ECO:0000259" key="6">
    <source>
        <dbReference type="Pfam" id="PF14821"/>
    </source>
</evidence>
<evidence type="ECO:0000256" key="2">
    <source>
        <dbReference type="ARBA" id="ARBA00005517"/>
    </source>
</evidence>
<dbReference type="InterPro" id="IPR001926">
    <property type="entry name" value="TrpB-like_PALP"/>
</dbReference>
<proteinExistence type="inferred from homology"/>
<dbReference type="Pfam" id="PF24857">
    <property type="entry name" value="THR4_C"/>
    <property type="match status" value="1"/>
</dbReference>
<evidence type="ECO:0000256" key="1">
    <source>
        <dbReference type="ARBA" id="ARBA00001933"/>
    </source>
</evidence>
<dbReference type="NCBIfam" id="TIGR00260">
    <property type="entry name" value="thrC"/>
    <property type="match status" value="1"/>
</dbReference>
<dbReference type="PANTHER" id="PTHR42690:SF1">
    <property type="entry name" value="THREONINE SYNTHASE-LIKE 2"/>
    <property type="match status" value="1"/>
</dbReference>
<evidence type="ECO:0000256" key="4">
    <source>
        <dbReference type="ARBA" id="ARBA00023239"/>
    </source>
</evidence>
<sequence length="465" mass="50201">MRYVSTRGGMDDASFADVLLEGLAPDGGLVVPESYPSIEGTLGSLVGADYPEVAFSILRLFIDGMSDTEIRSIVNDTYRPGVFTGDGVVPVEEIGDRWLMGLSTGPTLAFKDVAMQLLGRLFDFELNRQDRRITVLGATSGDTGSAAEQAMIGRSRVSVVMLSPHGTMSPFQAAQMYSIDEPNIVNLAVEGVFDDCQDIVKAINADAEFKTTHNIGAVNSINWGRVLAQVVYYVWAWLRVGSAAGSEIDVTVPTGNFGNVFAGWVARQMGVPIRRLVVACNENNVLDEFFKTGRYVIRATEDVVHTSSPSMDIAKASNFERFIFDLFNRDADLTRSAFSGLAPDTPLTIERDVLAATGLVSGTSTEADRMATIGSVYTDHGRLIDTHTADGWHVASEYIDRNVPMVCLETALPAKFSAAIERATGMVAPRPPGFAGIEDRPQHVTVIPAVADVVRSHIEAINAAR</sequence>
<keyword evidence="4 7" id="KW-0456">Lyase</keyword>
<protein>
    <submittedName>
        <fullName evidence="7">Threonine synthase</fullName>
        <ecNumber evidence="7">4.2.3.1</ecNumber>
    </submittedName>
</protein>
<dbReference type="SUPFAM" id="SSF53686">
    <property type="entry name" value="Tryptophan synthase beta subunit-like PLP-dependent enzymes"/>
    <property type="match status" value="1"/>
</dbReference>
<dbReference type="InterPro" id="IPR004450">
    <property type="entry name" value="Thr_synthase-like"/>
</dbReference>
<dbReference type="PANTHER" id="PTHR42690">
    <property type="entry name" value="THREONINE SYNTHASE FAMILY MEMBER"/>
    <property type="match status" value="1"/>
</dbReference>
<dbReference type="EC" id="4.2.3.1" evidence="7"/>
<feature type="domain" description="Tryptophan synthase beta chain-like PALP" evidence="5">
    <location>
        <begin position="103"/>
        <end position="332"/>
    </location>
</feature>
<organism evidence="7">
    <name type="scientific">hydrothermal vent metagenome</name>
    <dbReference type="NCBI Taxonomy" id="652676"/>
    <lineage>
        <taxon>unclassified sequences</taxon>
        <taxon>metagenomes</taxon>
        <taxon>ecological metagenomes</taxon>
    </lineage>
</organism>
<comment type="similarity">
    <text evidence="2">Belongs to the threonine synthase family.</text>
</comment>
<evidence type="ECO:0000256" key="3">
    <source>
        <dbReference type="ARBA" id="ARBA00022898"/>
    </source>
</evidence>
<gene>
    <name evidence="7" type="ORF">MNBD_ACTINO02-329</name>
</gene>
<dbReference type="InterPro" id="IPR036052">
    <property type="entry name" value="TrpB-like_PALP_sf"/>
</dbReference>
<dbReference type="EMBL" id="UOEK01000054">
    <property type="protein sequence ID" value="VAV94037.1"/>
    <property type="molecule type" value="Genomic_DNA"/>
</dbReference>